<dbReference type="InterPro" id="IPR008996">
    <property type="entry name" value="IL1/FGF"/>
</dbReference>
<name>A0A6P8I5P9_ACTTE</name>
<dbReference type="GO" id="GO:0008083">
    <property type="term" value="F:growth factor activity"/>
    <property type="evidence" value="ECO:0007669"/>
    <property type="project" value="InterPro"/>
</dbReference>
<evidence type="ECO:0000256" key="1">
    <source>
        <dbReference type="ARBA" id="ARBA00007936"/>
    </source>
</evidence>
<feature type="unsure residue" description="D or N" evidence="3">
    <location>
        <position position="138"/>
    </location>
</feature>
<dbReference type="KEGG" id="aten:116298839"/>
<evidence type="ECO:0000313" key="2">
    <source>
        <dbReference type="Proteomes" id="UP000515163"/>
    </source>
</evidence>
<reference evidence="3" key="1">
    <citation type="submission" date="2025-08" db="UniProtKB">
        <authorList>
            <consortium name="RefSeq"/>
        </authorList>
    </citation>
    <scope>IDENTIFICATION</scope>
    <source>
        <tissue evidence="3">Tentacle</tissue>
    </source>
</reference>
<dbReference type="RefSeq" id="XP_031563268.1">
    <property type="nucleotide sequence ID" value="XM_031707408.1"/>
</dbReference>
<accession>A0A6P8I5P9</accession>
<dbReference type="InParanoid" id="A0A6P8I5P9"/>
<proteinExistence type="inferred from homology"/>
<sequence>MECVQLADRPLCCQFLSMARSMKIHAHSVIDDGTLLREENGAITATGKENDQYTVFKIYKYTVDDKLAYKIQSIEDKVFLAIDKETENLITTKDSENESTLFWPRKIYDFTVLQSVVGMKCYLYVDASGAVITTKIHDEEDLRKDVNVWFKVHRVAEG</sequence>
<keyword evidence="2" id="KW-1185">Reference proteome</keyword>
<dbReference type="SUPFAM" id="SSF50353">
    <property type="entry name" value="Cytokine"/>
    <property type="match status" value="1"/>
</dbReference>
<dbReference type="Pfam" id="PF00167">
    <property type="entry name" value="FGF"/>
    <property type="match status" value="1"/>
</dbReference>
<protein>
    <submittedName>
        <fullName evidence="3">Uncharacterized protein LOC116298839</fullName>
    </submittedName>
</protein>
<dbReference type="Gene3D" id="2.80.10.50">
    <property type="match status" value="1"/>
</dbReference>
<evidence type="ECO:0000313" key="3">
    <source>
        <dbReference type="RefSeq" id="XP_031563268.1"/>
    </source>
</evidence>
<dbReference type="OrthoDB" id="10277886at2759"/>
<gene>
    <name evidence="3" type="primary">LOC116298839</name>
</gene>
<dbReference type="Proteomes" id="UP000515163">
    <property type="component" value="Unplaced"/>
</dbReference>
<dbReference type="AlphaFoldDB" id="A0A6P8I5P9"/>
<organism evidence="2 3">
    <name type="scientific">Actinia tenebrosa</name>
    <name type="common">Australian red waratah sea anemone</name>
    <dbReference type="NCBI Taxonomy" id="6105"/>
    <lineage>
        <taxon>Eukaryota</taxon>
        <taxon>Metazoa</taxon>
        <taxon>Cnidaria</taxon>
        <taxon>Anthozoa</taxon>
        <taxon>Hexacorallia</taxon>
        <taxon>Actiniaria</taxon>
        <taxon>Actiniidae</taxon>
        <taxon>Actinia</taxon>
    </lineage>
</organism>
<dbReference type="InterPro" id="IPR002209">
    <property type="entry name" value="Fibroblast_GF_fam"/>
</dbReference>
<comment type="similarity">
    <text evidence="1">Belongs to the heparin-binding growth factors family.</text>
</comment>